<evidence type="ECO:0000313" key="2">
    <source>
        <dbReference type="Proteomes" id="UP000007266"/>
    </source>
</evidence>
<protein>
    <submittedName>
        <fullName evidence="1">Uncharacterized protein</fullName>
    </submittedName>
</protein>
<reference evidence="1 2" key="2">
    <citation type="journal article" date="2010" name="Nucleic Acids Res.">
        <title>BeetleBase in 2010: revisions to provide comprehensive genomic information for Tribolium castaneum.</title>
        <authorList>
            <person name="Kim H.S."/>
            <person name="Murphy T."/>
            <person name="Xia J."/>
            <person name="Caragea D."/>
            <person name="Park Y."/>
            <person name="Beeman R.W."/>
            <person name="Lorenzen M.D."/>
            <person name="Butcher S."/>
            <person name="Manak J.R."/>
            <person name="Brown S.J."/>
        </authorList>
    </citation>
    <scope>NUCLEOTIDE SEQUENCE [LARGE SCALE GENOMIC DNA]</scope>
    <source>
        <strain evidence="1 2">Georgia GA2</strain>
    </source>
</reference>
<dbReference type="AlphaFoldDB" id="D6WG75"/>
<dbReference type="Proteomes" id="UP000007266">
    <property type="component" value="Linkage group 3"/>
</dbReference>
<dbReference type="HOGENOM" id="CLU_2336310_0_0_1"/>
<name>D6WG75_TRICA</name>
<gene>
    <name evidence="1" type="primary">GLEAN_03017</name>
    <name evidence="1" type="ORF">TcasGA2_TC003017</name>
</gene>
<reference evidence="1 2" key="1">
    <citation type="journal article" date="2008" name="Nature">
        <title>The genome of the model beetle and pest Tribolium castaneum.</title>
        <authorList>
            <consortium name="Tribolium Genome Sequencing Consortium"/>
            <person name="Richards S."/>
            <person name="Gibbs R.A."/>
            <person name="Weinstock G.M."/>
            <person name="Brown S.J."/>
            <person name="Denell R."/>
            <person name="Beeman R.W."/>
            <person name="Gibbs R."/>
            <person name="Beeman R.W."/>
            <person name="Brown S.J."/>
            <person name="Bucher G."/>
            <person name="Friedrich M."/>
            <person name="Grimmelikhuijzen C.J."/>
            <person name="Klingler M."/>
            <person name="Lorenzen M."/>
            <person name="Richards S."/>
            <person name="Roth S."/>
            <person name="Schroder R."/>
            <person name="Tautz D."/>
            <person name="Zdobnov E.M."/>
            <person name="Muzny D."/>
            <person name="Gibbs R.A."/>
            <person name="Weinstock G.M."/>
            <person name="Attaway T."/>
            <person name="Bell S."/>
            <person name="Buhay C.J."/>
            <person name="Chandrabose M.N."/>
            <person name="Chavez D."/>
            <person name="Clerk-Blankenburg K.P."/>
            <person name="Cree A."/>
            <person name="Dao M."/>
            <person name="Davis C."/>
            <person name="Chacko J."/>
            <person name="Dinh H."/>
            <person name="Dugan-Rocha S."/>
            <person name="Fowler G."/>
            <person name="Garner T.T."/>
            <person name="Garnes J."/>
            <person name="Gnirke A."/>
            <person name="Hawes A."/>
            <person name="Hernandez J."/>
            <person name="Hines S."/>
            <person name="Holder M."/>
            <person name="Hume J."/>
            <person name="Jhangiani S.N."/>
            <person name="Joshi V."/>
            <person name="Khan Z.M."/>
            <person name="Jackson L."/>
            <person name="Kovar C."/>
            <person name="Kowis A."/>
            <person name="Lee S."/>
            <person name="Lewis L.R."/>
            <person name="Margolis J."/>
            <person name="Morgan M."/>
            <person name="Nazareth L.V."/>
            <person name="Nguyen N."/>
            <person name="Okwuonu G."/>
            <person name="Parker D."/>
            <person name="Richards S."/>
            <person name="Ruiz S.J."/>
            <person name="Santibanez J."/>
            <person name="Savard J."/>
            <person name="Scherer S.E."/>
            <person name="Schneider B."/>
            <person name="Sodergren E."/>
            <person name="Tautz D."/>
            <person name="Vattahil S."/>
            <person name="Villasana D."/>
            <person name="White C.S."/>
            <person name="Wright R."/>
            <person name="Park Y."/>
            <person name="Beeman R.W."/>
            <person name="Lord J."/>
            <person name="Oppert B."/>
            <person name="Lorenzen M."/>
            <person name="Brown S."/>
            <person name="Wang L."/>
            <person name="Savard J."/>
            <person name="Tautz D."/>
            <person name="Richards S."/>
            <person name="Weinstock G."/>
            <person name="Gibbs R.A."/>
            <person name="Liu Y."/>
            <person name="Worley K."/>
            <person name="Weinstock G."/>
            <person name="Elsik C.G."/>
            <person name="Reese J.T."/>
            <person name="Elhaik E."/>
            <person name="Landan G."/>
            <person name="Graur D."/>
            <person name="Arensburger P."/>
            <person name="Atkinson P."/>
            <person name="Beeman R.W."/>
            <person name="Beidler J."/>
            <person name="Brown S.J."/>
            <person name="Demuth J.P."/>
            <person name="Drury D.W."/>
            <person name="Du Y.Z."/>
            <person name="Fujiwara H."/>
            <person name="Lorenzen M."/>
            <person name="Maselli V."/>
            <person name="Osanai M."/>
            <person name="Park Y."/>
            <person name="Robertson H.M."/>
            <person name="Tu Z."/>
            <person name="Wang J.J."/>
            <person name="Wang S."/>
            <person name="Richards S."/>
            <person name="Song H."/>
            <person name="Zhang L."/>
            <person name="Sodergren E."/>
            <person name="Werner D."/>
            <person name="Stanke M."/>
            <person name="Morgenstern B."/>
            <person name="Solovyev V."/>
            <person name="Kosarev P."/>
            <person name="Brown G."/>
            <person name="Chen H.C."/>
            <person name="Ermolaeva O."/>
            <person name="Hlavina W."/>
            <person name="Kapustin Y."/>
            <person name="Kiryutin B."/>
            <person name="Kitts P."/>
            <person name="Maglott D."/>
            <person name="Pruitt K."/>
            <person name="Sapojnikov V."/>
            <person name="Souvorov A."/>
            <person name="Mackey A.J."/>
            <person name="Waterhouse R.M."/>
            <person name="Wyder S."/>
            <person name="Zdobnov E.M."/>
            <person name="Zdobnov E.M."/>
            <person name="Wyder S."/>
            <person name="Kriventseva E.V."/>
            <person name="Kadowaki T."/>
            <person name="Bork P."/>
            <person name="Aranda M."/>
            <person name="Bao R."/>
            <person name="Beermann A."/>
            <person name="Berns N."/>
            <person name="Bolognesi R."/>
            <person name="Bonneton F."/>
            <person name="Bopp D."/>
            <person name="Brown S.J."/>
            <person name="Bucher G."/>
            <person name="Butts T."/>
            <person name="Chaumot A."/>
            <person name="Denell R.E."/>
            <person name="Ferrier D.E."/>
            <person name="Friedrich M."/>
            <person name="Gordon C.M."/>
            <person name="Jindra M."/>
            <person name="Klingler M."/>
            <person name="Lan Q."/>
            <person name="Lattorff H.M."/>
            <person name="Laudet V."/>
            <person name="von Levetsow C."/>
            <person name="Liu Z."/>
            <person name="Lutz R."/>
            <person name="Lynch J.A."/>
            <person name="da Fonseca R.N."/>
            <person name="Posnien N."/>
            <person name="Reuter R."/>
            <person name="Roth S."/>
            <person name="Savard J."/>
            <person name="Schinko J.B."/>
            <person name="Schmitt C."/>
            <person name="Schoppmeier M."/>
            <person name="Schroder R."/>
            <person name="Shippy T.D."/>
            <person name="Simonnet F."/>
            <person name="Marques-Souza H."/>
            <person name="Tautz D."/>
            <person name="Tomoyasu Y."/>
            <person name="Trauner J."/>
            <person name="Van der Zee M."/>
            <person name="Vervoort M."/>
            <person name="Wittkopp N."/>
            <person name="Wimmer E.A."/>
            <person name="Yang X."/>
            <person name="Jones A.K."/>
            <person name="Sattelle D.B."/>
            <person name="Ebert P.R."/>
            <person name="Nelson D."/>
            <person name="Scott J.G."/>
            <person name="Beeman R.W."/>
            <person name="Muthukrishnan S."/>
            <person name="Kramer K.J."/>
            <person name="Arakane Y."/>
            <person name="Beeman R.W."/>
            <person name="Zhu Q."/>
            <person name="Hogenkamp D."/>
            <person name="Dixit R."/>
            <person name="Oppert B."/>
            <person name="Jiang H."/>
            <person name="Zou Z."/>
            <person name="Marshall J."/>
            <person name="Elpidina E."/>
            <person name="Vinokurov K."/>
            <person name="Oppert C."/>
            <person name="Zou Z."/>
            <person name="Evans J."/>
            <person name="Lu Z."/>
            <person name="Zhao P."/>
            <person name="Sumathipala N."/>
            <person name="Altincicek B."/>
            <person name="Vilcinskas A."/>
            <person name="Williams M."/>
            <person name="Hultmark D."/>
            <person name="Hetru C."/>
            <person name="Jiang H."/>
            <person name="Grimmelikhuijzen C.J."/>
            <person name="Hauser F."/>
            <person name="Cazzamali G."/>
            <person name="Williamson M."/>
            <person name="Park Y."/>
            <person name="Li B."/>
            <person name="Tanaka Y."/>
            <person name="Predel R."/>
            <person name="Neupert S."/>
            <person name="Schachtner J."/>
            <person name="Verleyen P."/>
            <person name="Raible F."/>
            <person name="Bork P."/>
            <person name="Friedrich M."/>
            <person name="Walden K.K."/>
            <person name="Robertson H.M."/>
            <person name="Angeli S."/>
            <person name="Foret S."/>
            <person name="Bucher G."/>
            <person name="Schuetz S."/>
            <person name="Maleszka R."/>
            <person name="Wimmer E.A."/>
            <person name="Beeman R.W."/>
            <person name="Lorenzen M."/>
            <person name="Tomoyasu Y."/>
            <person name="Miller S.C."/>
            <person name="Grossmann D."/>
            <person name="Bucher G."/>
        </authorList>
    </citation>
    <scope>NUCLEOTIDE SEQUENCE [LARGE SCALE GENOMIC DNA]</scope>
    <source>
        <strain evidence="1 2">Georgia GA2</strain>
    </source>
</reference>
<dbReference type="EMBL" id="KQ971320">
    <property type="protein sequence ID" value="EFA00192.1"/>
    <property type="molecule type" value="Genomic_DNA"/>
</dbReference>
<evidence type="ECO:0000313" key="1">
    <source>
        <dbReference type="EMBL" id="EFA00192.1"/>
    </source>
</evidence>
<dbReference type="InParanoid" id="D6WG75"/>
<proteinExistence type="predicted"/>
<organism evidence="1 2">
    <name type="scientific">Tribolium castaneum</name>
    <name type="common">Red flour beetle</name>
    <dbReference type="NCBI Taxonomy" id="7070"/>
    <lineage>
        <taxon>Eukaryota</taxon>
        <taxon>Metazoa</taxon>
        <taxon>Ecdysozoa</taxon>
        <taxon>Arthropoda</taxon>
        <taxon>Hexapoda</taxon>
        <taxon>Insecta</taxon>
        <taxon>Pterygota</taxon>
        <taxon>Neoptera</taxon>
        <taxon>Endopterygota</taxon>
        <taxon>Coleoptera</taxon>
        <taxon>Polyphaga</taxon>
        <taxon>Cucujiformia</taxon>
        <taxon>Tenebrionidae</taxon>
        <taxon>Tenebrionidae incertae sedis</taxon>
        <taxon>Tribolium</taxon>
    </lineage>
</organism>
<keyword evidence="2" id="KW-1185">Reference proteome</keyword>
<accession>D6WG75</accession>
<sequence length="98" mass="11191">MTTPHESLKWSGGPHETKKNQPFYAHERYILYASVSLVPVVSNLTNKNIKITSYLFIRCTKSRKAIEAFVIGYGWDIALPTVKQTNHQAIKTEQKIDV</sequence>